<name>A0A327K1L9_9BRAD</name>
<reference evidence="2 3" key="1">
    <citation type="submission" date="2017-07" db="EMBL/GenBank/DDBJ databases">
        <title>Draft Genome Sequences of Select Purple Nonsulfur Bacteria.</title>
        <authorList>
            <person name="Lasarre B."/>
            <person name="Mckinlay J.B."/>
        </authorList>
    </citation>
    <scope>NUCLEOTIDE SEQUENCE [LARGE SCALE GENOMIC DNA]</scope>
    <source>
        <strain evidence="2 3">DSM 11907</strain>
    </source>
</reference>
<proteinExistence type="predicted"/>
<keyword evidence="3" id="KW-1185">Reference proteome</keyword>
<gene>
    <name evidence="2" type="ORF">CH338_24685</name>
</gene>
<organism evidence="2 3">
    <name type="scientific">Rhodoplanes elegans</name>
    <dbReference type="NCBI Taxonomy" id="29408"/>
    <lineage>
        <taxon>Bacteria</taxon>
        <taxon>Pseudomonadati</taxon>
        <taxon>Pseudomonadota</taxon>
        <taxon>Alphaproteobacteria</taxon>
        <taxon>Hyphomicrobiales</taxon>
        <taxon>Nitrobacteraceae</taxon>
        <taxon>Rhodoplanes</taxon>
    </lineage>
</organism>
<comment type="caution">
    <text evidence="2">The sequence shown here is derived from an EMBL/GenBank/DDBJ whole genome shotgun (WGS) entry which is preliminary data.</text>
</comment>
<dbReference type="AlphaFoldDB" id="A0A327K1L9"/>
<sequence length="118" mass="13199">MRLARRGRLEQQHASPLAMKQTVETSRQRTPECLEHTLHLRQHPRRRPHATGDQCALVLSEVSTAAMSIFLDRFHMTSLNHAADRTATPVSKRALAGALDDGYIKMDDVLVALSSTRS</sequence>
<protein>
    <submittedName>
        <fullName evidence="2">Uncharacterized protein</fullName>
    </submittedName>
</protein>
<evidence type="ECO:0000313" key="2">
    <source>
        <dbReference type="EMBL" id="RAI32151.1"/>
    </source>
</evidence>
<dbReference type="RefSeq" id="WP_111359714.1">
    <property type="nucleotide sequence ID" value="NZ_NHSK01000003.1"/>
</dbReference>
<evidence type="ECO:0000313" key="3">
    <source>
        <dbReference type="Proteomes" id="UP000248863"/>
    </source>
</evidence>
<dbReference type="EMBL" id="NPEU01000446">
    <property type="protein sequence ID" value="RAI32151.1"/>
    <property type="molecule type" value="Genomic_DNA"/>
</dbReference>
<accession>A0A327K1L9</accession>
<dbReference type="Proteomes" id="UP000248863">
    <property type="component" value="Unassembled WGS sequence"/>
</dbReference>
<feature type="region of interest" description="Disordered" evidence="1">
    <location>
        <begin position="1"/>
        <end position="29"/>
    </location>
</feature>
<evidence type="ECO:0000256" key="1">
    <source>
        <dbReference type="SAM" id="MobiDB-lite"/>
    </source>
</evidence>